<organism evidence="1 2">
    <name type="scientific">Roseateles albus</name>
    <dbReference type="NCBI Taxonomy" id="2987525"/>
    <lineage>
        <taxon>Bacteria</taxon>
        <taxon>Pseudomonadati</taxon>
        <taxon>Pseudomonadota</taxon>
        <taxon>Betaproteobacteria</taxon>
        <taxon>Burkholderiales</taxon>
        <taxon>Sphaerotilaceae</taxon>
        <taxon>Roseateles</taxon>
    </lineage>
</organism>
<name>A0ABT5KBZ1_9BURK</name>
<gene>
    <name evidence="1" type="ORF">PRZ03_04880</name>
</gene>
<protein>
    <submittedName>
        <fullName evidence="1">DUF192 domain-containing protein</fullName>
    </submittedName>
</protein>
<evidence type="ECO:0000313" key="2">
    <source>
        <dbReference type="Proteomes" id="UP001221189"/>
    </source>
</evidence>
<dbReference type="Gene3D" id="2.60.120.1140">
    <property type="entry name" value="Protein of unknown function DUF192"/>
    <property type="match status" value="1"/>
</dbReference>
<dbReference type="Proteomes" id="UP001221189">
    <property type="component" value="Unassembled WGS sequence"/>
</dbReference>
<dbReference type="EMBL" id="JAQQXT010000002">
    <property type="protein sequence ID" value="MDC8770897.1"/>
    <property type="molecule type" value="Genomic_DNA"/>
</dbReference>
<sequence length="177" mass="19125">MIYIKTTSFLKRFHHAGGAPHASLSPRIHKSAALLALLCAGLLGNPSAMAQDRPQSLPAIKLGAGMHVISAEVAQSPEQRAIGLMNRPSMGANEGMLFVFEEANPQCFWMKNTLLPLSIAFIADDGSVVNIAEMKPQSLDSHCSTKPVRYALEMNQGWFAKRGIKAGSKLTGRPWGQ</sequence>
<reference evidence="1 2" key="1">
    <citation type="submission" date="2022-10" db="EMBL/GenBank/DDBJ databases">
        <title>Paucibacter sp. hw1 Genome sequencing.</title>
        <authorList>
            <person name="Park S."/>
        </authorList>
    </citation>
    <scope>NUCLEOTIDE SEQUENCE [LARGE SCALE GENOMIC DNA]</scope>
    <source>
        <strain evidence="2">hw1</strain>
    </source>
</reference>
<evidence type="ECO:0000313" key="1">
    <source>
        <dbReference type="EMBL" id="MDC8770897.1"/>
    </source>
</evidence>
<accession>A0ABT5KBZ1</accession>
<dbReference type="Pfam" id="PF02643">
    <property type="entry name" value="DUF192"/>
    <property type="match status" value="1"/>
</dbReference>
<dbReference type="InterPro" id="IPR038695">
    <property type="entry name" value="Saro_0823-like_sf"/>
</dbReference>
<keyword evidence="2" id="KW-1185">Reference proteome</keyword>
<dbReference type="InterPro" id="IPR003795">
    <property type="entry name" value="DUF192"/>
</dbReference>
<dbReference type="PANTHER" id="PTHR37953">
    <property type="entry name" value="UPF0127 PROTEIN MJ1496"/>
    <property type="match status" value="1"/>
</dbReference>
<comment type="caution">
    <text evidence="1">The sequence shown here is derived from an EMBL/GenBank/DDBJ whole genome shotgun (WGS) entry which is preliminary data.</text>
</comment>
<dbReference type="RefSeq" id="WP_273599261.1">
    <property type="nucleotide sequence ID" value="NZ_JAQQXT010000002.1"/>
</dbReference>
<dbReference type="PANTHER" id="PTHR37953:SF1">
    <property type="entry name" value="UPF0127 PROTEIN MJ1496"/>
    <property type="match status" value="1"/>
</dbReference>
<proteinExistence type="predicted"/>